<dbReference type="AlphaFoldDB" id="A0A381QIS3"/>
<gene>
    <name evidence="2" type="ORF">METZ01_LOCUS32069</name>
</gene>
<proteinExistence type="predicted"/>
<evidence type="ECO:0000256" key="1">
    <source>
        <dbReference type="SAM" id="Phobius"/>
    </source>
</evidence>
<feature type="transmembrane region" description="Helical" evidence="1">
    <location>
        <begin position="263"/>
        <end position="285"/>
    </location>
</feature>
<organism evidence="2">
    <name type="scientific">marine metagenome</name>
    <dbReference type="NCBI Taxonomy" id="408172"/>
    <lineage>
        <taxon>unclassified sequences</taxon>
        <taxon>metagenomes</taxon>
        <taxon>ecological metagenomes</taxon>
    </lineage>
</organism>
<accession>A0A381QIS3</accession>
<evidence type="ECO:0000313" key="2">
    <source>
        <dbReference type="EMBL" id="SUZ79215.1"/>
    </source>
</evidence>
<dbReference type="InterPro" id="IPR058224">
    <property type="entry name" value="Choice_anch_T"/>
</dbReference>
<sequence>MSTPTRALLLAALVLGSSLFIFSPQAEAQTTPVAFSMTFSDASVKLDVRPGASGVGCTSLQVSNEGAANIDVDVQISGGGVTISPSAVSVTLAAGASITVPVCAIASVRAGYKNVDVQATGQGSETTTHLNPQTKYAGFTAQIEQYARLSIRADQPFQRVGPGKEFPLTFTVLNYGNHVDTILVEVVNQESLEEAGFIVALSQPQIEIDSQGEMQVPLQVRTPRGTAIGWFNEYHTVIMKASTTLAGETEARSITATLWVRGVFLPGFESGFSMLALAFVATALARMKRDDE</sequence>
<keyword evidence="1" id="KW-1133">Transmembrane helix</keyword>
<keyword evidence="1" id="KW-0812">Transmembrane</keyword>
<dbReference type="EMBL" id="UINC01001378">
    <property type="protein sequence ID" value="SUZ79215.1"/>
    <property type="molecule type" value="Genomic_DNA"/>
</dbReference>
<reference evidence="2" key="1">
    <citation type="submission" date="2018-05" db="EMBL/GenBank/DDBJ databases">
        <authorList>
            <person name="Lanie J.A."/>
            <person name="Ng W.-L."/>
            <person name="Kazmierczak K.M."/>
            <person name="Andrzejewski T.M."/>
            <person name="Davidsen T.M."/>
            <person name="Wayne K.J."/>
            <person name="Tettelin H."/>
            <person name="Glass J.I."/>
            <person name="Rusch D."/>
            <person name="Podicherti R."/>
            <person name="Tsui H.-C.T."/>
            <person name="Winkler M.E."/>
        </authorList>
    </citation>
    <scope>NUCLEOTIDE SEQUENCE</scope>
</reference>
<dbReference type="NCBIfam" id="NF041740">
    <property type="entry name" value="choice_anch_T"/>
    <property type="match status" value="1"/>
</dbReference>
<keyword evidence="1" id="KW-0472">Membrane</keyword>
<protein>
    <submittedName>
        <fullName evidence="2">Uncharacterized protein</fullName>
    </submittedName>
</protein>
<name>A0A381QIS3_9ZZZZ</name>